<dbReference type="EMBL" id="UINC01158117">
    <property type="protein sequence ID" value="SVD55475.1"/>
    <property type="molecule type" value="Genomic_DNA"/>
</dbReference>
<dbReference type="AlphaFoldDB" id="A0A382WAT7"/>
<organism evidence="1">
    <name type="scientific">marine metagenome</name>
    <dbReference type="NCBI Taxonomy" id="408172"/>
    <lineage>
        <taxon>unclassified sequences</taxon>
        <taxon>metagenomes</taxon>
        <taxon>ecological metagenomes</taxon>
    </lineage>
</organism>
<proteinExistence type="predicted"/>
<accession>A0A382WAT7</accession>
<name>A0A382WAT7_9ZZZZ</name>
<sequence length="50" mass="5850">MGMQDIKSFNVSDHPRTYCITHHVKPYWRAGYLKVAHFFKGWKAGVDIVI</sequence>
<protein>
    <submittedName>
        <fullName evidence="1">Uncharacterized protein</fullName>
    </submittedName>
</protein>
<reference evidence="1" key="1">
    <citation type="submission" date="2018-05" db="EMBL/GenBank/DDBJ databases">
        <authorList>
            <person name="Lanie J.A."/>
            <person name="Ng W.-L."/>
            <person name="Kazmierczak K.M."/>
            <person name="Andrzejewski T.M."/>
            <person name="Davidsen T.M."/>
            <person name="Wayne K.J."/>
            <person name="Tettelin H."/>
            <person name="Glass J.I."/>
            <person name="Rusch D."/>
            <person name="Podicherti R."/>
            <person name="Tsui H.-C.T."/>
            <person name="Winkler M.E."/>
        </authorList>
    </citation>
    <scope>NUCLEOTIDE SEQUENCE</scope>
</reference>
<gene>
    <name evidence="1" type="ORF">METZ01_LOCUS408329</name>
</gene>
<evidence type="ECO:0000313" key="1">
    <source>
        <dbReference type="EMBL" id="SVD55475.1"/>
    </source>
</evidence>